<evidence type="ECO:0000256" key="6">
    <source>
        <dbReference type="ARBA" id="ARBA00022989"/>
    </source>
</evidence>
<dbReference type="OrthoDB" id="9761931at2"/>
<feature type="transmembrane region" description="Helical" evidence="12">
    <location>
        <begin position="449"/>
        <end position="466"/>
    </location>
</feature>
<accession>A0A3P1C404</accession>
<evidence type="ECO:0000256" key="2">
    <source>
        <dbReference type="ARBA" id="ARBA00006434"/>
    </source>
</evidence>
<feature type="transmembrane region" description="Helical" evidence="12">
    <location>
        <begin position="419"/>
        <end position="437"/>
    </location>
</feature>
<evidence type="ECO:0000313" key="13">
    <source>
        <dbReference type="EMBL" id="RRB07776.1"/>
    </source>
</evidence>
<dbReference type="CDD" id="cd11477">
    <property type="entry name" value="SLC5sbd_u1"/>
    <property type="match status" value="1"/>
</dbReference>
<keyword evidence="14" id="KW-1185">Reference proteome</keyword>
<dbReference type="RefSeq" id="WP_124873203.1">
    <property type="nucleotide sequence ID" value="NZ_RQJO01000007.1"/>
</dbReference>
<feature type="transmembrane region" description="Helical" evidence="12">
    <location>
        <begin position="222"/>
        <end position="240"/>
    </location>
</feature>
<evidence type="ECO:0000256" key="1">
    <source>
        <dbReference type="ARBA" id="ARBA00004651"/>
    </source>
</evidence>
<evidence type="ECO:0000256" key="5">
    <source>
        <dbReference type="ARBA" id="ARBA00022692"/>
    </source>
</evidence>
<evidence type="ECO:0000256" key="8">
    <source>
        <dbReference type="ARBA" id="ARBA00023065"/>
    </source>
</evidence>
<dbReference type="PROSITE" id="PS50283">
    <property type="entry name" value="NA_SOLUT_SYMP_3"/>
    <property type="match status" value="1"/>
</dbReference>
<sequence length="577" mass="62548">MNTTIDTIVILVFSAFVLGIGMLFARTGRNLKSFFAGGEAVPWFIGGLSLFMSFFSAGTFVAWGSIAYKHGWVAITIQWTMCIGALVTGLYLAPRWKATGALTAAEYIRKRLGLTVQKVYIFIFTLVSVFIKGSVLYPVAKLVSSSLNLPLIPCTIGLGIFMIAYTAVGGLWAVMVTDILQFVVLSAAVFILLPLSLDRVGGFDGFTNAVPDDFFNLLNGEYTFGFVAAFVIYHICYIGGNWTFVQRYTSVDSPKSARKVAFLFAGLYLVSPVIWMLPPMIYKAINPALTGLDTENAYLMICKLVLPPGLLGLMLTGMYFSTSASANTALNVVSAVFTNDIYKGLINPQASDKQLIRVARGSSWFFGFGMIVIALLVPKAGGIVEVVLSISSISGGPLLAPPLWALFSKRLTGKVTLGITSIALTVNLFFKAISPWLLDFKLSRGTETIIGVGLPLLLLLAYELWARSREKVANEYLDYRAAAQQKRDETAEAASEEEAIEIKKQNRFGLQVIAVSLVFTGVMLLGLSFLTTQGAVITAVISAVVLVSSLIPWSASRRVQIPSGLQQTEKIVKSNHG</sequence>
<feature type="transmembrane region" description="Helical" evidence="12">
    <location>
        <begin position="40"/>
        <end position="66"/>
    </location>
</feature>
<reference evidence="13 14" key="1">
    <citation type="submission" date="2018-11" db="EMBL/GenBank/DDBJ databases">
        <authorList>
            <person name="Zhou Z."/>
            <person name="Wang G."/>
        </authorList>
    </citation>
    <scope>NUCLEOTIDE SEQUENCE [LARGE SCALE GENOMIC DNA]</scope>
    <source>
        <strain evidence="13 14">KCTC52004</strain>
    </source>
</reference>
<keyword evidence="3" id="KW-0813">Transport</keyword>
<feature type="transmembrane region" description="Helical" evidence="12">
    <location>
        <begin position="508"/>
        <end position="530"/>
    </location>
</feature>
<dbReference type="Pfam" id="PF00474">
    <property type="entry name" value="SSF"/>
    <property type="match status" value="1"/>
</dbReference>
<dbReference type="Gene3D" id="1.20.1730.10">
    <property type="entry name" value="Sodium/glucose cotransporter"/>
    <property type="match status" value="1"/>
</dbReference>
<feature type="transmembrane region" description="Helical" evidence="12">
    <location>
        <begin position="260"/>
        <end position="277"/>
    </location>
</feature>
<evidence type="ECO:0000256" key="3">
    <source>
        <dbReference type="ARBA" id="ARBA00022448"/>
    </source>
</evidence>
<feature type="transmembrane region" description="Helical" evidence="12">
    <location>
        <begin position="179"/>
        <end position="197"/>
    </location>
</feature>
<dbReference type="Proteomes" id="UP000271925">
    <property type="component" value="Unassembled WGS sequence"/>
</dbReference>
<comment type="similarity">
    <text evidence="2 11">Belongs to the sodium:solute symporter (SSF) (TC 2.A.21) family.</text>
</comment>
<comment type="subcellular location">
    <subcellularLocation>
        <location evidence="1">Cell membrane</location>
        <topology evidence="1">Multi-pass membrane protein</topology>
    </subcellularLocation>
</comment>
<feature type="transmembrane region" description="Helical" evidence="12">
    <location>
        <begin position="72"/>
        <end position="93"/>
    </location>
</feature>
<evidence type="ECO:0000256" key="10">
    <source>
        <dbReference type="ARBA" id="ARBA00023201"/>
    </source>
</evidence>
<dbReference type="PANTHER" id="PTHR42985:SF40">
    <property type="entry name" value="LD47995P-RELATED"/>
    <property type="match status" value="1"/>
</dbReference>
<evidence type="ECO:0000256" key="9">
    <source>
        <dbReference type="ARBA" id="ARBA00023136"/>
    </source>
</evidence>
<feature type="transmembrane region" description="Helical" evidence="12">
    <location>
        <begin position="363"/>
        <end position="380"/>
    </location>
</feature>
<dbReference type="InterPro" id="IPR001734">
    <property type="entry name" value="Na/solute_symporter"/>
</dbReference>
<name>A0A3P1C404_9BACT</name>
<feature type="transmembrane region" description="Helical" evidence="12">
    <location>
        <begin position="536"/>
        <end position="555"/>
    </location>
</feature>
<dbReference type="GO" id="GO:0006814">
    <property type="term" value="P:sodium ion transport"/>
    <property type="evidence" value="ECO:0007669"/>
    <property type="project" value="UniProtKB-KW"/>
</dbReference>
<protein>
    <submittedName>
        <fullName evidence="13">Sodium transporter</fullName>
    </submittedName>
</protein>
<organism evidence="13 14">
    <name type="scientific">Larkinella rosea</name>
    <dbReference type="NCBI Taxonomy" id="2025312"/>
    <lineage>
        <taxon>Bacteria</taxon>
        <taxon>Pseudomonadati</taxon>
        <taxon>Bacteroidota</taxon>
        <taxon>Cytophagia</taxon>
        <taxon>Cytophagales</taxon>
        <taxon>Spirosomataceae</taxon>
        <taxon>Larkinella</taxon>
    </lineage>
</organism>
<dbReference type="GO" id="GO:0015293">
    <property type="term" value="F:symporter activity"/>
    <property type="evidence" value="ECO:0007669"/>
    <property type="project" value="TreeGrafter"/>
</dbReference>
<dbReference type="EMBL" id="RQJO01000007">
    <property type="protein sequence ID" value="RRB07776.1"/>
    <property type="molecule type" value="Genomic_DNA"/>
</dbReference>
<keyword evidence="4" id="KW-1003">Cell membrane</keyword>
<feature type="transmembrane region" description="Helical" evidence="12">
    <location>
        <begin position="6"/>
        <end position="28"/>
    </location>
</feature>
<dbReference type="InterPro" id="IPR038377">
    <property type="entry name" value="Na/Glc_symporter_sf"/>
</dbReference>
<evidence type="ECO:0000256" key="11">
    <source>
        <dbReference type="RuleBase" id="RU362091"/>
    </source>
</evidence>
<keyword evidence="6 12" id="KW-1133">Transmembrane helix</keyword>
<evidence type="ECO:0000256" key="4">
    <source>
        <dbReference type="ARBA" id="ARBA00022475"/>
    </source>
</evidence>
<evidence type="ECO:0000256" key="7">
    <source>
        <dbReference type="ARBA" id="ARBA00023053"/>
    </source>
</evidence>
<feature type="transmembrane region" description="Helical" evidence="12">
    <location>
        <begin position="119"/>
        <end position="137"/>
    </location>
</feature>
<evidence type="ECO:0000313" key="14">
    <source>
        <dbReference type="Proteomes" id="UP000271925"/>
    </source>
</evidence>
<keyword evidence="5 12" id="KW-0812">Transmembrane</keyword>
<proteinExistence type="inferred from homology"/>
<feature type="transmembrane region" description="Helical" evidence="12">
    <location>
        <begin position="297"/>
        <end position="320"/>
    </location>
</feature>
<keyword evidence="9 12" id="KW-0472">Membrane</keyword>
<dbReference type="AlphaFoldDB" id="A0A3P1C404"/>
<keyword evidence="8" id="KW-0406">Ion transport</keyword>
<gene>
    <name evidence="13" type="ORF">EHT25_08375</name>
</gene>
<evidence type="ECO:0000256" key="12">
    <source>
        <dbReference type="SAM" id="Phobius"/>
    </source>
</evidence>
<dbReference type="InterPro" id="IPR051163">
    <property type="entry name" value="Sodium:Solute_Symporter_SSF"/>
</dbReference>
<keyword evidence="7" id="KW-0915">Sodium</keyword>
<feature type="transmembrane region" description="Helical" evidence="12">
    <location>
        <begin position="149"/>
        <end position="172"/>
    </location>
</feature>
<comment type="caution">
    <text evidence="13">The sequence shown here is derived from an EMBL/GenBank/DDBJ whole genome shotgun (WGS) entry which is preliminary data.</text>
</comment>
<dbReference type="GO" id="GO:0005886">
    <property type="term" value="C:plasma membrane"/>
    <property type="evidence" value="ECO:0007669"/>
    <property type="project" value="UniProtKB-SubCell"/>
</dbReference>
<keyword evidence="10" id="KW-0739">Sodium transport</keyword>
<dbReference type="PANTHER" id="PTHR42985">
    <property type="entry name" value="SODIUM-COUPLED MONOCARBOXYLATE TRANSPORTER"/>
    <property type="match status" value="1"/>
</dbReference>
<feature type="transmembrane region" description="Helical" evidence="12">
    <location>
        <begin position="386"/>
        <end position="407"/>
    </location>
</feature>